<name>A0ABW3UIR6_9BACL</name>
<accession>A0ABW3UIR6</accession>
<protein>
    <submittedName>
        <fullName evidence="3">Stalk domain-containing protein</fullName>
    </submittedName>
</protein>
<gene>
    <name evidence="3" type="ORF">ACFQ4B_11265</name>
</gene>
<dbReference type="SUPFAM" id="SSF55383">
    <property type="entry name" value="Copper amine oxidase, domain N"/>
    <property type="match status" value="1"/>
</dbReference>
<evidence type="ECO:0000256" key="1">
    <source>
        <dbReference type="SAM" id="SignalP"/>
    </source>
</evidence>
<dbReference type="RefSeq" id="WP_345587275.1">
    <property type="nucleotide sequence ID" value="NZ_BAABJG010000006.1"/>
</dbReference>
<dbReference type="Pfam" id="PF07833">
    <property type="entry name" value="Cu_amine_oxidN1"/>
    <property type="match status" value="1"/>
</dbReference>
<reference evidence="4" key="1">
    <citation type="journal article" date="2019" name="Int. J. Syst. Evol. Microbiol.">
        <title>The Global Catalogue of Microorganisms (GCM) 10K type strain sequencing project: providing services to taxonomists for standard genome sequencing and annotation.</title>
        <authorList>
            <consortium name="The Broad Institute Genomics Platform"/>
            <consortium name="The Broad Institute Genome Sequencing Center for Infectious Disease"/>
            <person name="Wu L."/>
            <person name="Ma J."/>
        </authorList>
    </citation>
    <scope>NUCLEOTIDE SEQUENCE [LARGE SCALE GENOMIC DNA]</scope>
    <source>
        <strain evidence="4">CCUG 53270</strain>
    </source>
</reference>
<feature type="signal peptide" evidence="1">
    <location>
        <begin position="1"/>
        <end position="30"/>
    </location>
</feature>
<feature type="domain" description="Copper amine oxidase-like N-terminal" evidence="2">
    <location>
        <begin position="307"/>
        <end position="413"/>
    </location>
</feature>
<evidence type="ECO:0000259" key="2">
    <source>
        <dbReference type="Pfam" id="PF07833"/>
    </source>
</evidence>
<dbReference type="InterPro" id="IPR012854">
    <property type="entry name" value="Cu_amine_oxidase-like_N"/>
</dbReference>
<dbReference type="InterPro" id="IPR036582">
    <property type="entry name" value="Mao_N_sf"/>
</dbReference>
<evidence type="ECO:0000313" key="3">
    <source>
        <dbReference type="EMBL" id="MFD1220703.1"/>
    </source>
</evidence>
<proteinExistence type="predicted"/>
<feature type="chain" id="PRO_5046754444" evidence="1">
    <location>
        <begin position="31"/>
        <end position="416"/>
    </location>
</feature>
<keyword evidence="1" id="KW-0732">Signal</keyword>
<evidence type="ECO:0000313" key="4">
    <source>
        <dbReference type="Proteomes" id="UP001597180"/>
    </source>
</evidence>
<dbReference type="EMBL" id="JBHTLU010000013">
    <property type="protein sequence ID" value="MFD1220703.1"/>
    <property type="molecule type" value="Genomic_DNA"/>
</dbReference>
<comment type="caution">
    <text evidence="3">The sequence shown here is derived from an EMBL/GenBank/DDBJ whole genome shotgun (WGS) entry which is preliminary data.</text>
</comment>
<organism evidence="3 4">
    <name type="scientific">Paenibacillus vulneris</name>
    <dbReference type="NCBI Taxonomy" id="1133364"/>
    <lineage>
        <taxon>Bacteria</taxon>
        <taxon>Bacillati</taxon>
        <taxon>Bacillota</taxon>
        <taxon>Bacilli</taxon>
        <taxon>Bacillales</taxon>
        <taxon>Paenibacillaceae</taxon>
        <taxon>Paenibacillus</taxon>
    </lineage>
</organism>
<sequence length="416" mass="46488">MRRSSISCKLLTGSIALALLWGGGAHPALAADTAFINQISEQYQTFEKKHRDLYDQYLQNERHLYDTYHSQMMAVYNELMRRSHADLDTMTSLIDSDIQQLKQKYKENSSEFKDYVRKADKNRAGGPMNLYKSIMDPNRAGSPMDQFEDSLDANSAGSATDQYDDTLDPNHAGSAMDTYDDEANQHSAGSVMDGFEKDSSIHSAGSIMDRYEKGKLTKSEAEQLMADALAKAEAGMNKRISETEHSVQAQKNESLRDIRDAWLNVKNSLLKQREQTIQEISEARKKLTGTGIDFEPLVLDDWITVIVDGDYLIFEQPPVIVDGSTLVPMRTIFEKLGAEVLWSSNDQSVTANRGAASVWLQINNSSARINNQSQTLELAPRMINGSTMVPLRFVSEALGCNVQWDDSKKTITITSA</sequence>
<dbReference type="Gene3D" id="3.30.457.10">
    <property type="entry name" value="Copper amine oxidase-like, N-terminal domain"/>
    <property type="match status" value="1"/>
</dbReference>
<keyword evidence="4" id="KW-1185">Reference proteome</keyword>
<dbReference type="Proteomes" id="UP001597180">
    <property type="component" value="Unassembled WGS sequence"/>
</dbReference>